<dbReference type="EMBL" id="LZRT01000087">
    <property type="protein sequence ID" value="OUM86620.1"/>
    <property type="molecule type" value="Genomic_DNA"/>
</dbReference>
<proteinExistence type="predicted"/>
<evidence type="ECO:0000313" key="2">
    <source>
        <dbReference type="Proteomes" id="UP000196475"/>
    </source>
</evidence>
<dbReference type="Proteomes" id="UP000196475">
    <property type="component" value="Unassembled WGS sequence"/>
</dbReference>
<sequence length="404" mass="44890">MQIHLVFDSLTARELSRVLQERGFEVSGSDATLEQFRIAAEARQVEAGLAIVDATTGVVNKQDSVQILREIRGFIPDTRLIVILPVQADREWIKEIGALGIYDVYPVEQFTIDDVVNWIQTRKTIRDLGESEIDLTGQVPKSQKKLVSTDSKDSKDVIIGSIRGRLQKIKQSVSKLKERQESVAEPIMEEDFEPGIPKVVYRTKIIGNSVVAVGGLHRRAGTTHTAIQLAVLLAQNGLKTAFVEYRAEERPSDIVWFMPEGANGMRFSYEGIDFFPNRTPDTSTEVLSLGYEAVVLDVGIIADGSYALHEWRRASVQVATVGAAPWDMGRLAGSASALSGDRTSIVVNFASQQMFEEAFEILKALEKPIIHNMGGYDPFKPNLSLVPVIKSLLPEKEKRRFFAF</sequence>
<gene>
    <name evidence="1" type="ORF">BAA01_11465</name>
</gene>
<dbReference type="AlphaFoldDB" id="A0A1Y3PGZ8"/>
<organism evidence="1 2">
    <name type="scientific">Bacillus thermozeamaize</name>
    <dbReference type="NCBI Taxonomy" id="230954"/>
    <lineage>
        <taxon>Bacteria</taxon>
        <taxon>Bacillati</taxon>
        <taxon>Bacillota</taxon>
        <taxon>Bacilli</taxon>
        <taxon>Bacillales</taxon>
        <taxon>Bacillaceae</taxon>
        <taxon>Bacillus</taxon>
    </lineage>
</organism>
<reference evidence="2" key="1">
    <citation type="submission" date="2016-06" db="EMBL/GenBank/DDBJ databases">
        <authorList>
            <person name="Nascimento L."/>
            <person name="Pereira R.V."/>
            <person name="Martins L.F."/>
            <person name="Quaggio R.B."/>
            <person name="Silva A.M."/>
            <person name="Setubal J.C."/>
        </authorList>
    </citation>
    <scope>NUCLEOTIDE SEQUENCE [LARGE SCALE GENOMIC DNA]</scope>
</reference>
<name>A0A1Y3PGZ8_9BACI</name>
<accession>A0A1Y3PGZ8</accession>
<protein>
    <submittedName>
        <fullName evidence="1">Uncharacterized protein</fullName>
    </submittedName>
</protein>
<evidence type="ECO:0000313" key="1">
    <source>
        <dbReference type="EMBL" id="OUM86620.1"/>
    </source>
</evidence>
<comment type="caution">
    <text evidence="1">The sequence shown here is derived from an EMBL/GenBank/DDBJ whole genome shotgun (WGS) entry which is preliminary data.</text>
</comment>